<dbReference type="Proteomes" id="UP000593765">
    <property type="component" value="Chromosome"/>
</dbReference>
<keyword evidence="2" id="KW-1185">Reference proteome</keyword>
<sequence>MASKHLPIPIRLQELLQGGTWAVEGEQCGWGLRIAVSADRVRQIASDESEIYFCSPPFKTVAQYEVEHGLRRDGLAEGYNFWKEQGAVDQLVAEQATVIGDFGPGTDSPIILDYRDALGSPKVRRLKWSERGDKNEWVVCAKSFDEFADLLGLGRKD</sequence>
<dbReference type="EMBL" id="CP063458">
    <property type="protein sequence ID" value="QOV88640.1"/>
    <property type="molecule type" value="Genomic_DNA"/>
</dbReference>
<protein>
    <submittedName>
        <fullName evidence="1">Uncharacterized protein</fullName>
    </submittedName>
</protein>
<dbReference type="AlphaFoldDB" id="A0A7M2WVX0"/>
<evidence type="ECO:0000313" key="1">
    <source>
        <dbReference type="EMBL" id="QOV88640.1"/>
    </source>
</evidence>
<proteinExistence type="predicted"/>
<gene>
    <name evidence="1" type="ORF">IPV69_20725</name>
</gene>
<dbReference type="RefSeq" id="WP_206291634.1">
    <property type="nucleotide sequence ID" value="NZ_CP063458.1"/>
</dbReference>
<dbReference type="KEGG" id="hbs:IPV69_20725"/>
<accession>A0A7M2WVX0</accession>
<evidence type="ECO:0000313" key="2">
    <source>
        <dbReference type="Proteomes" id="UP000593765"/>
    </source>
</evidence>
<name>A0A7M2WVX0_9BACT</name>
<reference evidence="1 2" key="1">
    <citation type="submission" date="2020-10" db="EMBL/GenBank/DDBJ databases">
        <title>Wide distribution of Phycisphaera-like planctomycetes from WD2101 soil group in peatlands and genome analysis of the first cultivated representative.</title>
        <authorList>
            <person name="Dedysh S.N."/>
            <person name="Beletsky A.V."/>
            <person name="Ivanova A."/>
            <person name="Kulichevskaya I.S."/>
            <person name="Suzina N.E."/>
            <person name="Philippov D.A."/>
            <person name="Rakitin A.L."/>
            <person name="Mardanov A.V."/>
            <person name="Ravin N.V."/>
        </authorList>
    </citation>
    <scope>NUCLEOTIDE SEQUENCE [LARGE SCALE GENOMIC DNA]</scope>
    <source>
        <strain evidence="1 2">M1803</strain>
    </source>
</reference>
<organism evidence="1 2">
    <name type="scientific">Humisphaera borealis</name>
    <dbReference type="NCBI Taxonomy" id="2807512"/>
    <lineage>
        <taxon>Bacteria</taxon>
        <taxon>Pseudomonadati</taxon>
        <taxon>Planctomycetota</taxon>
        <taxon>Phycisphaerae</taxon>
        <taxon>Tepidisphaerales</taxon>
        <taxon>Tepidisphaeraceae</taxon>
        <taxon>Humisphaera</taxon>
    </lineage>
</organism>